<evidence type="ECO:0000256" key="2">
    <source>
        <dbReference type="ARBA" id="ARBA00022576"/>
    </source>
</evidence>
<dbReference type="GO" id="GO:0008483">
    <property type="term" value="F:transaminase activity"/>
    <property type="evidence" value="ECO:0007669"/>
    <property type="project" value="UniProtKB-KW"/>
</dbReference>
<dbReference type="Gene3D" id="3.40.640.10">
    <property type="entry name" value="Type I PLP-dependent aspartate aminotransferase-like (Major domain)"/>
    <property type="match status" value="1"/>
</dbReference>
<organism evidence="7 8">
    <name type="scientific">Sinomonas halotolerans</name>
    <dbReference type="NCBI Taxonomy" id="1644133"/>
    <lineage>
        <taxon>Bacteria</taxon>
        <taxon>Bacillati</taxon>
        <taxon>Actinomycetota</taxon>
        <taxon>Actinomycetes</taxon>
        <taxon>Micrococcales</taxon>
        <taxon>Micrococcaceae</taxon>
        <taxon>Sinomonas</taxon>
    </lineage>
</organism>
<feature type="compositionally biased region" description="Low complexity" evidence="6">
    <location>
        <begin position="1"/>
        <end position="17"/>
    </location>
</feature>
<evidence type="ECO:0000256" key="3">
    <source>
        <dbReference type="ARBA" id="ARBA00022679"/>
    </source>
</evidence>
<dbReference type="Gene3D" id="3.90.1150.10">
    <property type="entry name" value="Aspartate Aminotransferase, domain 1"/>
    <property type="match status" value="2"/>
</dbReference>
<evidence type="ECO:0000256" key="1">
    <source>
        <dbReference type="ARBA" id="ARBA00001933"/>
    </source>
</evidence>
<dbReference type="InterPro" id="IPR050103">
    <property type="entry name" value="Class-III_PLP-dep_AT"/>
</dbReference>
<evidence type="ECO:0000256" key="5">
    <source>
        <dbReference type="RuleBase" id="RU003560"/>
    </source>
</evidence>
<keyword evidence="3" id="KW-0808">Transferase</keyword>
<protein>
    <submittedName>
        <fullName evidence="7">Aminotransferase class III-fold pyridoxal phosphate-dependent enzyme</fullName>
    </submittedName>
</protein>
<dbReference type="PIRSF" id="PIRSF000521">
    <property type="entry name" value="Transaminase_4ab_Lys_Orn"/>
    <property type="match status" value="1"/>
</dbReference>
<feature type="region of interest" description="Disordered" evidence="6">
    <location>
        <begin position="1"/>
        <end position="26"/>
    </location>
</feature>
<dbReference type="InterPro" id="IPR005814">
    <property type="entry name" value="Aminotrans_3"/>
</dbReference>
<dbReference type="InterPro" id="IPR049704">
    <property type="entry name" value="Aminotrans_3_PPA_site"/>
</dbReference>
<dbReference type="SUPFAM" id="SSF53383">
    <property type="entry name" value="PLP-dependent transferases"/>
    <property type="match status" value="1"/>
</dbReference>
<dbReference type="EMBL" id="JBDFRB010000022">
    <property type="protein sequence ID" value="MEN2745961.1"/>
    <property type="molecule type" value="Genomic_DNA"/>
</dbReference>
<dbReference type="RefSeq" id="WP_345886568.1">
    <property type="nucleotide sequence ID" value="NZ_JBDFRB010000022.1"/>
</dbReference>
<accession>A0ABU9X3W6</accession>
<dbReference type="Pfam" id="PF00202">
    <property type="entry name" value="Aminotran_3"/>
    <property type="match status" value="2"/>
</dbReference>
<comment type="cofactor">
    <cofactor evidence="1">
        <name>pyridoxal 5'-phosphate</name>
        <dbReference type="ChEBI" id="CHEBI:597326"/>
    </cofactor>
</comment>
<dbReference type="PANTHER" id="PTHR11986">
    <property type="entry name" value="AMINOTRANSFERASE CLASS III"/>
    <property type="match status" value="1"/>
</dbReference>
<evidence type="ECO:0000313" key="7">
    <source>
        <dbReference type="EMBL" id="MEN2745961.1"/>
    </source>
</evidence>
<proteinExistence type="inferred from homology"/>
<keyword evidence="8" id="KW-1185">Reference proteome</keyword>
<reference evidence="7 8" key="1">
    <citation type="submission" date="2024-05" db="EMBL/GenBank/DDBJ databases">
        <title>Sinomonas sp. nov., isolated from a waste landfill.</title>
        <authorList>
            <person name="Zhao Y."/>
        </authorList>
    </citation>
    <scope>NUCLEOTIDE SEQUENCE [LARGE SCALE GENOMIC DNA]</scope>
    <source>
        <strain evidence="7 8">CCTCC AB2014300</strain>
    </source>
</reference>
<dbReference type="CDD" id="cd00610">
    <property type="entry name" value="OAT_like"/>
    <property type="match status" value="1"/>
</dbReference>
<evidence type="ECO:0000256" key="4">
    <source>
        <dbReference type="ARBA" id="ARBA00022898"/>
    </source>
</evidence>
<comment type="caution">
    <text evidence="7">The sequence shown here is derived from an EMBL/GenBank/DDBJ whole genome shotgun (WGS) entry which is preliminary data.</text>
</comment>
<dbReference type="InterPro" id="IPR015424">
    <property type="entry name" value="PyrdxlP-dep_Trfase"/>
</dbReference>
<dbReference type="InterPro" id="IPR015422">
    <property type="entry name" value="PyrdxlP-dep_Trfase_small"/>
</dbReference>
<keyword evidence="4 5" id="KW-0663">Pyridoxal phosphate</keyword>
<keyword evidence="2 7" id="KW-0032">Aminotransferase</keyword>
<dbReference type="InterPro" id="IPR015421">
    <property type="entry name" value="PyrdxlP-dep_Trfase_major"/>
</dbReference>
<gene>
    <name evidence="7" type="ORF">ABCQ75_15665</name>
</gene>
<dbReference type="PANTHER" id="PTHR11986:SF79">
    <property type="entry name" value="ACETYLORNITHINE AMINOTRANSFERASE, MITOCHONDRIAL"/>
    <property type="match status" value="1"/>
</dbReference>
<evidence type="ECO:0000313" key="8">
    <source>
        <dbReference type="Proteomes" id="UP001422074"/>
    </source>
</evidence>
<evidence type="ECO:0000256" key="6">
    <source>
        <dbReference type="SAM" id="MobiDB-lite"/>
    </source>
</evidence>
<dbReference type="Proteomes" id="UP001422074">
    <property type="component" value="Unassembled WGS sequence"/>
</dbReference>
<sequence>MTTTANATAVVRTGTQAPAPPAVPQRARRLATELPGPRSRELEAARRRHVTDGFGVTLPVFIDRAEGSLLVDVDGNRLIDFASGIAVTSVGAANPRVAERASAQLARFTHTCFMVTEYSSFTDVCAWLNAHTPGGFEKRTALFSTGAEAVENAVKIARSATRRPNVLVFDEAYHGRTQLTMAMTAKENPYRLNFGPLPGSVHRGPTAPAHLAPADPAGAAAYLADALAGVETVLAEAGAETFAAMVIEPLQGEGGFVVHAPGFLAGLRDIATRHGIVLVIDEIQTGMGRTGTLFASEHDGVAGDITLTAKALGAGLPLSAVTGRAELMNAVHAGGLGGTYAGNPVACEAALAVFELLEDGSLMAGARRIEAAVRERFEPLVAGAHASVGAHDGDGLASAEPAPEAGAGTASAGIVSVRGRGAMMAIELGDASGPRPDLAKAAAAAANAAGVLTLTCGTHGNVIRLLPPLGIEADVLAEGLDVLEAAVREALS</sequence>
<name>A0ABU9X3W6_9MICC</name>
<comment type="similarity">
    <text evidence="5">Belongs to the class-III pyridoxal-phosphate-dependent aminotransferase family.</text>
</comment>
<dbReference type="PROSITE" id="PS00600">
    <property type="entry name" value="AA_TRANSFER_CLASS_3"/>
    <property type="match status" value="1"/>
</dbReference>